<comment type="caution">
    <text evidence="1">The sequence shown here is derived from an EMBL/GenBank/DDBJ whole genome shotgun (WGS) entry which is preliminary data.</text>
</comment>
<feature type="non-terminal residue" evidence="1">
    <location>
        <position position="292"/>
    </location>
</feature>
<protein>
    <submittedName>
        <fullName evidence="1">23394_t:CDS:1</fullName>
    </submittedName>
</protein>
<evidence type="ECO:0000313" key="2">
    <source>
        <dbReference type="Proteomes" id="UP000789920"/>
    </source>
</evidence>
<keyword evidence="2" id="KW-1185">Reference proteome</keyword>
<organism evidence="1 2">
    <name type="scientific">Racocetra persica</name>
    <dbReference type="NCBI Taxonomy" id="160502"/>
    <lineage>
        <taxon>Eukaryota</taxon>
        <taxon>Fungi</taxon>
        <taxon>Fungi incertae sedis</taxon>
        <taxon>Mucoromycota</taxon>
        <taxon>Glomeromycotina</taxon>
        <taxon>Glomeromycetes</taxon>
        <taxon>Diversisporales</taxon>
        <taxon>Gigasporaceae</taxon>
        <taxon>Racocetra</taxon>
    </lineage>
</organism>
<name>A0ACA9PB39_9GLOM</name>
<reference evidence="1" key="1">
    <citation type="submission" date="2021-06" db="EMBL/GenBank/DDBJ databases">
        <authorList>
            <person name="Kallberg Y."/>
            <person name="Tangrot J."/>
            <person name="Rosling A."/>
        </authorList>
    </citation>
    <scope>NUCLEOTIDE SEQUENCE</scope>
    <source>
        <strain evidence="1">MA461A</strain>
    </source>
</reference>
<gene>
    <name evidence="1" type="ORF">RPERSI_LOCUS10027</name>
</gene>
<dbReference type="Proteomes" id="UP000789920">
    <property type="component" value="Unassembled WGS sequence"/>
</dbReference>
<proteinExistence type="predicted"/>
<dbReference type="EMBL" id="CAJVQC010019415">
    <property type="protein sequence ID" value="CAG8701021.1"/>
    <property type="molecule type" value="Genomic_DNA"/>
</dbReference>
<evidence type="ECO:0000313" key="1">
    <source>
        <dbReference type="EMBL" id="CAG8701021.1"/>
    </source>
</evidence>
<accession>A0ACA9PB39</accession>
<sequence length="292" mass="33682">MSNSDEEKKNYNRRSIFDRYKNYDELDINEVSSVLLDQYKIIGGRKYLNTHETNYIMPSDEIEFKRMEVAHVLNRYTWKGNFSAPVEETLKNGKATVLDAGCGAGCWILDLGNDFPNSTFVGIDIQSGGFPPITDRPSNTGFLEHNLITGIPFPDETFDYVHMQSMFSALTKQQYIDVIHELVRVTKRNGWIEIYEPNLDVKNLGNSMKAVQNACGWAGRYYEYTLDALKQSYKSATFLPEYMGISQNDYQELIDDFDRQYFMLKKSEKLVLSKQTFSGMPLTVIKLLYVDM</sequence>